<evidence type="ECO:0000256" key="4">
    <source>
        <dbReference type="ARBA" id="ARBA00022553"/>
    </source>
</evidence>
<comment type="subcellular location">
    <subcellularLocation>
        <location evidence="2">Membrane</location>
    </subcellularLocation>
</comment>
<gene>
    <name evidence="11" type="ORF">H9900_02735</name>
</gene>
<comment type="catalytic activity">
    <reaction evidence="1">
        <text>ATP + protein L-histidine = ADP + protein N-phospho-L-histidine.</text>
        <dbReference type="EC" id="2.7.13.3"/>
    </reaction>
</comment>
<dbReference type="InterPro" id="IPR050351">
    <property type="entry name" value="BphY/WalK/GraS-like"/>
</dbReference>
<proteinExistence type="predicted"/>
<evidence type="ECO:0000256" key="5">
    <source>
        <dbReference type="ARBA" id="ARBA00022679"/>
    </source>
</evidence>
<dbReference type="SUPFAM" id="SSF55874">
    <property type="entry name" value="ATPase domain of HSP90 chaperone/DNA topoisomerase II/histidine kinase"/>
    <property type="match status" value="1"/>
</dbReference>
<keyword evidence="4" id="KW-0597">Phosphoprotein</keyword>
<dbReference type="PANTHER" id="PTHR42878:SF7">
    <property type="entry name" value="SENSOR HISTIDINE KINASE GLRK"/>
    <property type="match status" value="1"/>
</dbReference>
<evidence type="ECO:0000313" key="12">
    <source>
        <dbReference type="Proteomes" id="UP000824162"/>
    </source>
</evidence>
<dbReference type="AlphaFoldDB" id="A0A9D1TLE3"/>
<dbReference type="InterPro" id="IPR003594">
    <property type="entry name" value="HATPase_dom"/>
</dbReference>
<dbReference type="SMART" id="SM00387">
    <property type="entry name" value="HATPase_c"/>
    <property type="match status" value="1"/>
</dbReference>
<evidence type="ECO:0000259" key="10">
    <source>
        <dbReference type="PROSITE" id="PS50109"/>
    </source>
</evidence>
<reference evidence="11" key="2">
    <citation type="submission" date="2021-04" db="EMBL/GenBank/DDBJ databases">
        <authorList>
            <person name="Gilroy R."/>
        </authorList>
    </citation>
    <scope>NUCLEOTIDE SEQUENCE</scope>
    <source>
        <strain evidence="11">5790</strain>
    </source>
</reference>
<dbReference type="Gene3D" id="3.30.565.10">
    <property type="entry name" value="Histidine kinase-like ATPase, C-terminal domain"/>
    <property type="match status" value="1"/>
</dbReference>
<evidence type="ECO:0000256" key="2">
    <source>
        <dbReference type="ARBA" id="ARBA00004370"/>
    </source>
</evidence>
<dbReference type="GO" id="GO:0030295">
    <property type="term" value="F:protein kinase activator activity"/>
    <property type="evidence" value="ECO:0007669"/>
    <property type="project" value="TreeGrafter"/>
</dbReference>
<keyword evidence="7 11" id="KW-0418">Kinase</keyword>
<keyword evidence="8" id="KW-0067">ATP-binding</keyword>
<evidence type="ECO:0000313" key="11">
    <source>
        <dbReference type="EMBL" id="HIV85710.1"/>
    </source>
</evidence>
<sequence length="176" mass="19648">LERMVSNLSLYSELDFGRIRYRVLDITEFIGQMLNEYALDFKKAGIETETDIPKESIYINADSDKLKRVFSNIFDNTVKYRKSGMAGRLKVSIAQEDDFAVLAFSDNGIGMDAGDEKRAFETFFRADPARSMNVSGNGLGLSICDKIIKEHGGRIWIRSGGEGGGLTVYVRLAVLK</sequence>
<evidence type="ECO:0000256" key="7">
    <source>
        <dbReference type="ARBA" id="ARBA00022777"/>
    </source>
</evidence>
<dbReference type="EMBL" id="DXIJ01000054">
    <property type="protein sequence ID" value="HIV85710.1"/>
    <property type="molecule type" value="Genomic_DNA"/>
</dbReference>
<dbReference type="Pfam" id="PF02518">
    <property type="entry name" value="HATPase_c"/>
    <property type="match status" value="1"/>
</dbReference>
<dbReference type="FunFam" id="3.30.565.10:FF:000006">
    <property type="entry name" value="Sensor histidine kinase WalK"/>
    <property type="match status" value="1"/>
</dbReference>
<dbReference type="GO" id="GO:0016020">
    <property type="term" value="C:membrane"/>
    <property type="evidence" value="ECO:0007669"/>
    <property type="project" value="UniProtKB-SubCell"/>
</dbReference>
<dbReference type="InterPro" id="IPR005467">
    <property type="entry name" value="His_kinase_dom"/>
</dbReference>
<dbReference type="GO" id="GO:0000156">
    <property type="term" value="F:phosphorelay response regulator activity"/>
    <property type="evidence" value="ECO:0007669"/>
    <property type="project" value="TreeGrafter"/>
</dbReference>
<dbReference type="GO" id="GO:0004673">
    <property type="term" value="F:protein histidine kinase activity"/>
    <property type="evidence" value="ECO:0007669"/>
    <property type="project" value="UniProtKB-EC"/>
</dbReference>
<evidence type="ECO:0000256" key="3">
    <source>
        <dbReference type="ARBA" id="ARBA00012438"/>
    </source>
</evidence>
<evidence type="ECO:0000256" key="6">
    <source>
        <dbReference type="ARBA" id="ARBA00022741"/>
    </source>
</evidence>
<dbReference type="GO" id="GO:0005524">
    <property type="term" value="F:ATP binding"/>
    <property type="evidence" value="ECO:0007669"/>
    <property type="project" value="UniProtKB-KW"/>
</dbReference>
<keyword evidence="5" id="KW-0808">Transferase</keyword>
<dbReference type="InterPro" id="IPR004358">
    <property type="entry name" value="Sig_transdc_His_kin-like_C"/>
</dbReference>
<dbReference type="PRINTS" id="PR00344">
    <property type="entry name" value="BCTRLSENSOR"/>
</dbReference>
<dbReference type="Proteomes" id="UP000824162">
    <property type="component" value="Unassembled WGS sequence"/>
</dbReference>
<dbReference type="GO" id="GO:0007234">
    <property type="term" value="P:osmosensory signaling via phosphorelay pathway"/>
    <property type="evidence" value="ECO:0007669"/>
    <property type="project" value="TreeGrafter"/>
</dbReference>
<evidence type="ECO:0000256" key="9">
    <source>
        <dbReference type="ARBA" id="ARBA00023012"/>
    </source>
</evidence>
<dbReference type="EC" id="2.7.13.3" evidence="3"/>
<evidence type="ECO:0000256" key="8">
    <source>
        <dbReference type="ARBA" id="ARBA00022840"/>
    </source>
</evidence>
<dbReference type="CDD" id="cd00075">
    <property type="entry name" value="HATPase"/>
    <property type="match status" value="1"/>
</dbReference>
<dbReference type="PROSITE" id="PS50109">
    <property type="entry name" value="HIS_KIN"/>
    <property type="match status" value="1"/>
</dbReference>
<dbReference type="PANTHER" id="PTHR42878">
    <property type="entry name" value="TWO-COMPONENT HISTIDINE KINASE"/>
    <property type="match status" value="1"/>
</dbReference>
<evidence type="ECO:0000256" key="1">
    <source>
        <dbReference type="ARBA" id="ARBA00000085"/>
    </source>
</evidence>
<feature type="non-terminal residue" evidence="11">
    <location>
        <position position="1"/>
    </location>
</feature>
<keyword evidence="6" id="KW-0547">Nucleotide-binding</keyword>
<accession>A0A9D1TLE3</accession>
<keyword evidence="9" id="KW-0902">Two-component regulatory system</keyword>
<feature type="domain" description="Histidine kinase" evidence="10">
    <location>
        <begin position="1"/>
        <end position="176"/>
    </location>
</feature>
<reference evidence="11" key="1">
    <citation type="journal article" date="2021" name="PeerJ">
        <title>Extensive microbial diversity within the chicken gut microbiome revealed by metagenomics and culture.</title>
        <authorList>
            <person name="Gilroy R."/>
            <person name="Ravi A."/>
            <person name="Getino M."/>
            <person name="Pursley I."/>
            <person name="Horton D.L."/>
            <person name="Alikhan N.F."/>
            <person name="Baker D."/>
            <person name="Gharbi K."/>
            <person name="Hall N."/>
            <person name="Watson M."/>
            <person name="Adriaenssens E.M."/>
            <person name="Foster-Nyarko E."/>
            <person name="Jarju S."/>
            <person name="Secka A."/>
            <person name="Antonio M."/>
            <person name="Oren A."/>
            <person name="Chaudhuri R.R."/>
            <person name="La Ragione R."/>
            <person name="Hildebrand F."/>
            <person name="Pallen M.J."/>
        </authorList>
    </citation>
    <scope>NUCLEOTIDE SEQUENCE</scope>
    <source>
        <strain evidence="11">5790</strain>
    </source>
</reference>
<protein>
    <recommendedName>
        <fullName evidence="3">histidine kinase</fullName>
        <ecNumber evidence="3">2.7.13.3</ecNumber>
    </recommendedName>
</protein>
<organism evidence="11 12">
    <name type="scientific">Candidatus Monoglobus merdigallinarum</name>
    <dbReference type="NCBI Taxonomy" id="2838698"/>
    <lineage>
        <taxon>Bacteria</taxon>
        <taxon>Bacillati</taxon>
        <taxon>Bacillota</taxon>
        <taxon>Clostridia</taxon>
        <taxon>Monoglobales</taxon>
        <taxon>Monoglobaceae</taxon>
        <taxon>Monoglobus</taxon>
    </lineage>
</organism>
<dbReference type="InterPro" id="IPR036890">
    <property type="entry name" value="HATPase_C_sf"/>
</dbReference>
<comment type="caution">
    <text evidence="11">The sequence shown here is derived from an EMBL/GenBank/DDBJ whole genome shotgun (WGS) entry which is preliminary data.</text>
</comment>
<name>A0A9D1TLE3_9FIRM</name>